<dbReference type="GO" id="GO:0043190">
    <property type="term" value="C:ATP-binding cassette (ABC) transporter complex"/>
    <property type="evidence" value="ECO:0007669"/>
    <property type="project" value="InterPro"/>
</dbReference>
<evidence type="ECO:0000256" key="5">
    <source>
        <dbReference type="ARBA" id="ARBA00022692"/>
    </source>
</evidence>
<evidence type="ECO:0000256" key="4">
    <source>
        <dbReference type="ARBA" id="ARBA00022475"/>
    </source>
</evidence>
<feature type="transmembrane region" description="Helical" evidence="9">
    <location>
        <begin position="183"/>
        <end position="209"/>
    </location>
</feature>
<dbReference type="SUPFAM" id="SSF161098">
    <property type="entry name" value="MetI-like"/>
    <property type="match status" value="1"/>
</dbReference>
<reference evidence="12" key="1">
    <citation type="submission" date="2011-01" db="EMBL/GenBank/DDBJ databases">
        <title>Complete sequence of chromosome of Mesorhizobium ciceri bv. biserrulae WSM1271.</title>
        <authorList>
            <person name="Lucas S."/>
            <person name="Copeland A."/>
            <person name="Lapidus A."/>
            <person name="Cheng J.-F."/>
            <person name="Goodwin L."/>
            <person name="Pitluck S."/>
            <person name="Teshima H."/>
            <person name="Detter J.C."/>
            <person name="Han C."/>
            <person name="Tapia R."/>
            <person name="Land M."/>
            <person name="Hauser L."/>
            <person name="Kyrpides N."/>
            <person name="Ivanova N."/>
            <person name="Nandasena K."/>
            <person name="Reeve W.G."/>
            <person name="Howieson J.G."/>
            <person name="O'Hara G."/>
            <person name="Tiwari R.P."/>
            <person name="Woyke T."/>
        </authorList>
    </citation>
    <scope>NUCLEOTIDE SEQUENCE [LARGE SCALE GENOMIC DNA]</scope>
    <source>
        <strain evidence="12">HAMBI 2942 / LMG 23838 / WSM1271</strain>
    </source>
</reference>
<dbReference type="NCBIfam" id="TIGR01726">
    <property type="entry name" value="HEQRo_perm_3TM"/>
    <property type="match status" value="1"/>
</dbReference>
<dbReference type="AlphaFoldDB" id="E8THN9"/>
<dbReference type="InterPro" id="IPR043429">
    <property type="entry name" value="ArtM/GltK/GlnP/TcyL/YhdX-like"/>
</dbReference>
<feature type="transmembrane region" description="Helical" evidence="9">
    <location>
        <begin position="67"/>
        <end position="92"/>
    </location>
</feature>
<feature type="domain" description="ABC transmembrane type-1" evidence="10">
    <location>
        <begin position="19"/>
        <end position="202"/>
    </location>
</feature>
<dbReference type="InterPro" id="IPR010065">
    <property type="entry name" value="AA_ABC_transptr_permease_3TM"/>
</dbReference>
<dbReference type="Proteomes" id="UP000007471">
    <property type="component" value="Chromosome"/>
</dbReference>
<evidence type="ECO:0000256" key="2">
    <source>
        <dbReference type="ARBA" id="ARBA00010072"/>
    </source>
</evidence>
<dbReference type="CDD" id="cd06261">
    <property type="entry name" value="TM_PBP2"/>
    <property type="match status" value="1"/>
</dbReference>
<evidence type="ECO:0000259" key="10">
    <source>
        <dbReference type="PROSITE" id="PS50928"/>
    </source>
</evidence>
<dbReference type="PROSITE" id="PS50928">
    <property type="entry name" value="ABC_TM1"/>
    <property type="match status" value="1"/>
</dbReference>
<keyword evidence="3 9" id="KW-0813">Transport</keyword>
<dbReference type="PATRIC" id="fig|765698.3.peg.6261"/>
<dbReference type="OrthoDB" id="9814550at2"/>
<accession>E8THN9</accession>
<dbReference type="GO" id="GO:0022857">
    <property type="term" value="F:transmembrane transporter activity"/>
    <property type="evidence" value="ECO:0007669"/>
    <property type="project" value="InterPro"/>
</dbReference>
<protein>
    <submittedName>
        <fullName evidence="11">Polar amino acid ABC transporter, inner membrane subunit</fullName>
    </submittedName>
</protein>
<dbReference type="GeneID" id="90993019"/>
<evidence type="ECO:0000256" key="1">
    <source>
        <dbReference type="ARBA" id="ARBA00004429"/>
    </source>
</evidence>
<name>E8THN9_MESCW</name>
<evidence type="ECO:0000256" key="7">
    <source>
        <dbReference type="ARBA" id="ARBA00022989"/>
    </source>
</evidence>
<dbReference type="GO" id="GO:0006865">
    <property type="term" value="P:amino acid transport"/>
    <property type="evidence" value="ECO:0007669"/>
    <property type="project" value="UniProtKB-KW"/>
</dbReference>
<dbReference type="STRING" id="765698.Mesci_5750"/>
<dbReference type="eggNOG" id="COG0765">
    <property type="taxonomic scope" value="Bacteria"/>
</dbReference>
<feature type="transmembrane region" description="Helical" evidence="9">
    <location>
        <begin position="25"/>
        <end position="46"/>
    </location>
</feature>
<sequence>MHLDWGIIWEYRALLFQGLGTTLRISLISIALSFLIGSVVGCLKVTAGFHLRKSLDTCVEVIRDIPVVVKLFAIYYAFGIDASISGVIALTLHQGAYISDVVTSGIRALPTGQWEAGIASGLSGRQVFTRIILPQAIRITVPPLTSQFIQVVKNSSTVMLIAIEDLTFMTQQIEQETFRGMEAAIAVTVLYLMLALLIAGAMSAVQVLMDRERR</sequence>
<evidence type="ECO:0000256" key="8">
    <source>
        <dbReference type="ARBA" id="ARBA00023136"/>
    </source>
</evidence>
<proteinExistence type="inferred from homology"/>
<evidence type="ECO:0000256" key="3">
    <source>
        <dbReference type="ARBA" id="ARBA00022448"/>
    </source>
</evidence>
<keyword evidence="8 9" id="KW-0472">Membrane</keyword>
<dbReference type="Pfam" id="PF00528">
    <property type="entry name" value="BPD_transp_1"/>
    <property type="match status" value="1"/>
</dbReference>
<dbReference type="EMBL" id="CP002447">
    <property type="protein sequence ID" value="ADV14801.1"/>
    <property type="molecule type" value="Genomic_DNA"/>
</dbReference>
<keyword evidence="4" id="KW-1003">Cell membrane</keyword>
<comment type="similarity">
    <text evidence="2">Belongs to the binding-protein-dependent transport system permease family. HisMQ subfamily.</text>
</comment>
<keyword evidence="7 9" id="KW-1133">Transmembrane helix</keyword>
<dbReference type="InterPro" id="IPR035906">
    <property type="entry name" value="MetI-like_sf"/>
</dbReference>
<dbReference type="Gene3D" id="1.10.3720.10">
    <property type="entry name" value="MetI-like"/>
    <property type="match status" value="1"/>
</dbReference>
<dbReference type="RefSeq" id="WP_013533450.1">
    <property type="nucleotide sequence ID" value="NC_014923.1"/>
</dbReference>
<dbReference type="InterPro" id="IPR000515">
    <property type="entry name" value="MetI-like"/>
</dbReference>
<dbReference type="PANTHER" id="PTHR30614">
    <property type="entry name" value="MEMBRANE COMPONENT OF AMINO ACID ABC TRANSPORTER"/>
    <property type="match status" value="1"/>
</dbReference>
<dbReference type="HOGENOM" id="CLU_019602_1_0_5"/>
<evidence type="ECO:0000313" key="12">
    <source>
        <dbReference type="Proteomes" id="UP000007471"/>
    </source>
</evidence>
<dbReference type="KEGG" id="mci:Mesci_5750"/>
<evidence type="ECO:0000256" key="6">
    <source>
        <dbReference type="ARBA" id="ARBA00022970"/>
    </source>
</evidence>
<evidence type="ECO:0000313" key="11">
    <source>
        <dbReference type="EMBL" id="ADV14801.1"/>
    </source>
</evidence>
<evidence type="ECO:0000256" key="9">
    <source>
        <dbReference type="RuleBase" id="RU363032"/>
    </source>
</evidence>
<dbReference type="PANTHER" id="PTHR30614:SF0">
    <property type="entry name" value="L-CYSTINE TRANSPORT SYSTEM PERMEASE PROTEIN TCYL"/>
    <property type="match status" value="1"/>
</dbReference>
<keyword evidence="6" id="KW-0029">Amino-acid transport</keyword>
<keyword evidence="5 9" id="KW-0812">Transmembrane</keyword>
<organism evidence="11 12">
    <name type="scientific">Mesorhizobium ciceri biovar biserrulae (strain HAMBI 2942 / LMG 23838 / WSM1271)</name>
    <dbReference type="NCBI Taxonomy" id="765698"/>
    <lineage>
        <taxon>Bacteria</taxon>
        <taxon>Pseudomonadati</taxon>
        <taxon>Pseudomonadota</taxon>
        <taxon>Alphaproteobacteria</taxon>
        <taxon>Hyphomicrobiales</taxon>
        <taxon>Phyllobacteriaceae</taxon>
        <taxon>Mesorhizobium</taxon>
    </lineage>
</organism>
<gene>
    <name evidence="11" type="ordered locus">Mesci_5750</name>
</gene>
<comment type="subcellular location">
    <subcellularLocation>
        <location evidence="1">Cell inner membrane</location>
        <topology evidence="1">Multi-pass membrane protein</topology>
    </subcellularLocation>
    <subcellularLocation>
        <location evidence="9">Cell membrane</location>
        <topology evidence="9">Multi-pass membrane protein</topology>
    </subcellularLocation>
</comment>